<evidence type="ECO:0000313" key="3">
    <source>
        <dbReference type="EMBL" id="GFO42135.1"/>
    </source>
</evidence>
<dbReference type="InterPro" id="IPR002018">
    <property type="entry name" value="CarbesteraseB"/>
</dbReference>
<organism evidence="3 4">
    <name type="scientific">Plakobranchus ocellatus</name>
    <dbReference type="NCBI Taxonomy" id="259542"/>
    <lineage>
        <taxon>Eukaryota</taxon>
        <taxon>Metazoa</taxon>
        <taxon>Spiralia</taxon>
        <taxon>Lophotrochozoa</taxon>
        <taxon>Mollusca</taxon>
        <taxon>Gastropoda</taxon>
        <taxon>Heterobranchia</taxon>
        <taxon>Euthyneura</taxon>
        <taxon>Panpulmonata</taxon>
        <taxon>Sacoglossa</taxon>
        <taxon>Placobranchoidea</taxon>
        <taxon>Plakobranchidae</taxon>
        <taxon>Plakobranchus</taxon>
    </lineage>
</organism>
<dbReference type="GO" id="GO:0016787">
    <property type="term" value="F:hydrolase activity"/>
    <property type="evidence" value="ECO:0007669"/>
    <property type="project" value="UniProtKB-KW"/>
</dbReference>
<dbReference type="Proteomes" id="UP000735302">
    <property type="component" value="Unassembled WGS sequence"/>
</dbReference>
<evidence type="ECO:0000256" key="1">
    <source>
        <dbReference type="SAM" id="SignalP"/>
    </source>
</evidence>
<keyword evidence="3" id="KW-0378">Hydrolase</keyword>
<reference evidence="3 4" key="1">
    <citation type="journal article" date="2021" name="Elife">
        <title>Chloroplast acquisition without the gene transfer in kleptoplastic sea slugs, Plakobranchus ocellatus.</title>
        <authorList>
            <person name="Maeda T."/>
            <person name="Takahashi S."/>
            <person name="Yoshida T."/>
            <person name="Shimamura S."/>
            <person name="Takaki Y."/>
            <person name="Nagai Y."/>
            <person name="Toyoda A."/>
            <person name="Suzuki Y."/>
            <person name="Arimoto A."/>
            <person name="Ishii H."/>
            <person name="Satoh N."/>
            <person name="Nishiyama T."/>
            <person name="Hasebe M."/>
            <person name="Maruyama T."/>
            <person name="Minagawa J."/>
            <person name="Obokata J."/>
            <person name="Shigenobu S."/>
        </authorList>
    </citation>
    <scope>NUCLEOTIDE SEQUENCE [LARGE SCALE GENOMIC DNA]</scope>
</reference>
<dbReference type="SUPFAM" id="SSF53474">
    <property type="entry name" value="alpha/beta-Hydrolases"/>
    <property type="match status" value="1"/>
</dbReference>
<feature type="domain" description="Carboxylesterase type B" evidence="2">
    <location>
        <begin position="21"/>
        <end position="115"/>
    </location>
</feature>
<dbReference type="AlphaFoldDB" id="A0AAV4DDY2"/>
<accession>A0AAV4DDY2</accession>
<dbReference type="Gene3D" id="3.40.50.1820">
    <property type="entry name" value="alpha/beta hydrolase"/>
    <property type="match status" value="1"/>
</dbReference>
<proteinExistence type="predicted"/>
<comment type="caution">
    <text evidence="3">The sequence shown here is derived from an EMBL/GenBank/DDBJ whole genome shotgun (WGS) entry which is preliminary data.</text>
</comment>
<dbReference type="PANTHER" id="PTHR11559">
    <property type="entry name" value="CARBOXYLESTERASE"/>
    <property type="match status" value="1"/>
</dbReference>
<dbReference type="InterPro" id="IPR050309">
    <property type="entry name" value="Type-B_Carboxylest/Lipase"/>
</dbReference>
<keyword evidence="4" id="KW-1185">Reference proteome</keyword>
<evidence type="ECO:0000259" key="2">
    <source>
        <dbReference type="Pfam" id="PF00135"/>
    </source>
</evidence>
<feature type="chain" id="PRO_5043763895" evidence="1">
    <location>
        <begin position="21"/>
        <end position="141"/>
    </location>
</feature>
<keyword evidence="1" id="KW-0732">Signal</keyword>
<protein>
    <submittedName>
        <fullName evidence="3">Carboxylic ester hydrolase</fullName>
    </submittedName>
</protein>
<feature type="signal peptide" evidence="1">
    <location>
        <begin position="1"/>
        <end position="20"/>
    </location>
</feature>
<dbReference type="InterPro" id="IPR029058">
    <property type="entry name" value="AB_hydrolase_fold"/>
</dbReference>
<dbReference type="Pfam" id="PF00135">
    <property type="entry name" value="COesterase"/>
    <property type="match status" value="1"/>
</dbReference>
<evidence type="ECO:0000313" key="4">
    <source>
        <dbReference type="Proteomes" id="UP000735302"/>
    </source>
</evidence>
<name>A0AAV4DDY2_9GAST</name>
<sequence length="141" mass="15537">MKTFLFVLVHVSVLCLLVHAAPELQLQTGIARGSDKQAVGTLKPYFAYYGIPFAEPPVGNLRFSPPRRYVGRGAGTVLTSDTYRASCYQVPPPSTETMSEDCLHLNVFSPADVNQGRLKKVTFTIGFDSCLCFYSASWAHK</sequence>
<gene>
    <name evidence="3" type="ORF">PoB_006864000</name>
</gene>
<dbReference type="EMBL" id="BLXT01007756">
    <property type="protein sequence ID" value="GFO42135.1"/>
    <property type="molecule type" value="Genomic_DNA"/>
</dbReference>